<name>X0URS3_9ZZZZ</name>
<feature type="region of interest" description="Disordered" evidence="2">
    <location>
        <begin position="175"/>
        <end position="203"/>
    </location>
</feature>
<dbReference type="InterPro" id="IPR004408">
    <property type="entry name" value="Biotin_CoA_COase_ligase"/>
</dbReference>
<dbReference type="Gene3D" id="3.30.930.10">
    <property type="entry name" value="Bira Bifunctional Protein, Domain 2"/>
    <property type="match status" value="1"/>
</dbReference>
<dbReference type="Pfam" id="PF03099">
    <property type="entry name" value="BPL_LplA_LipB"/>
    <property type="match status" value="1"/>
</dbReference>
<dbReference type="PANTHER" id="PTHR12835:SF5">
    <property type="entry name" value="BIOTIN--PROTEIN LIGASE"/>
    <property type="match status" value="1"/>
</dbReference>
<organism evidence="4">
    <name type="scientific">marine sediment metagenome</name>
    <dbReference type="NCBI Taxonomy" id="412755"/>
    <lineage>
        <taxon>unclassified sequences</taxon>
        <taxon>metagenomes</taxon>
        <taxon>ecological metagenomes</taxon>
    </lineage>
</organism>
<dbReference type="InterPro" id="IPR045864">
    <property type="entry name" value="aa-tRNA-synth_II/BPL/LPL"/>
</dbReference>
<dbReference type="PANTHER" id="PTHR12835">
    <property type="entry name" value="BIOTIN PROTEIN LIGASE"/>
    <property type="match status" value="1"/>
</dbReference>
<sequence>MDVWLDLALVEERLATHYVGRNLLYLTQTTSTQNVARAEAQRNAPEGTAVLAEEQTGGRGRLGRAWVSPAGKNLYLTLVMRPPARHLRVLSIVAPLAIAEALEGATGLTCRIKWPNDVLVGGRKIAGVLIETDLAGAAVKYALVGMGVNVNFDAAAESEIADIATSVRRELGCDGSRGGGAGSTPQRLRSTLHGCAGERRRLH</sequence>
<gene>
    <name evidence="4" type="ORF">S01H1_32412</name>
</gene>
<dbReference type="PROSITE" id="PS51733">
    <property type="entry name" value="BPL_LPL_CATALYTIC"/>
    <property type="match status" value="1"/>
</dbReference>
<feature type="domain" description="BPL/LPL catalytic" evidence="3">
    <location>
        <begin position="18"/>
        <end position="196"/>
    </location>
</feature>
<proteinExistence type="predicted"/>
<accession>X0URS3</accession>
<evidence type="ECO:0000313" key="4">
    <source>
        <dbReference type="EMBL" id="GAG02958.1"/>
    </source>
</evidence>
<dbReference type="GO" id="GO:0005737">
    <property type="term" value="C:cytoplasm"/>
    <property type="evidence" value="ECO:0007669"/>
    <property type="project" value="TreeGrafter"/>
</dbReference>
<keyword evidence="1" id="KW-0436">Ligase</keyword>
<evidence type="ECO:0000256" key="2">
    <source>
        <dbReference type="SAM" id="MobiDB-lite"/>
    </source>
</evidence>
<evidence type="ECO:0000259" key="3">
    <source>
        <dbReference type="PROSITE" id="PS51733"/>
    </source>
</evidence>
<dbReference type="CDD" id="cd16442">
    <property type="entry name" value="BPL"/>
    <property type="match status" value="1"/>
</dbReference>
<reference evidence="4" key="1">
    <citation type="journal article" date="2014" name="Front. Microbiol.">
        <title>High frequency of phylogenetically diverse reductive dehalogenase-homologous genes in deep subseafloor sedimentary metagenomes.</title>
        <authorList>
            <person name="Kawai M."/>
            <person name="Futagami T."/>
            <person name="Toyoda A."/>
            <person name="Takaki Y."/>
            <person name="Nishi S."/>
            <person name="Hori S."/>
            <person name="Arai W."/>
            <person name="Tsubouchi T."/>
            <person name="Morono Y."/>
            <person name="Uchiyama I."/>
            <person name="Ito T."/>
            <person name="Fujiyama A."/>
            <person name="Inagaki F."/>
            <person name="Takami H."/>
        </authorList>
    </citation>
    <scope>NUCLEOTIDE SEQUENCE</scope>
    <source>
        <strain evidence="4">Expedition CK06-06</strain>
    </source>
</reference>
<dbReference type="InterPro" id="IPR004143">
    <property type="entry name" value="BPL_LPL_catalytic"/>
</dbReference>
<evidence type="ECO:0000256" key="1">
    <source>
        <dbReference type="ARBA" id="ARBA00022598"/>
    </source>
</evidence>
<dbReference type="AlphaFoldDB" id="X0URS3"/>
<dbReference type="EMBL" id="BARS01020064">
    <property type="protein sequence ID" value="GAG02958.1"/>
    <property type="molecule type" value="Genomic_DNA"/>
</dbReference>
<dbReference type="GO" id="GO:0004077">
    <property type="term" value="F:biotin--[biotin carboxyl-carrier protein] ligase activity"/>
    <property type="evidence" value="ECO:0007669"/>
    <property type="project" value="InterPro"/>
</dbReference>
<dbReference type="NCBIfam" id="TIGR00121">
    <property type="entry name" value="birA_ligase"/>
    <property type="match status" value="1"/>
</dbReference>
<dbReference type="SUPFAM" id="SSF55681">
    <property type="entry name" value="Class II aaRS and biotin synthetases"/>
    <property type="match status" value="1"/>
</dbReference>
<feature type="non-terminal residue" evidence="4">
    <location>
        <position position="203"/>
    </location>
</feature>
<protein>
    <recommendedName>
        <fullName evidence="3">BPL/LPL catalytic domain-containing protein</fullName>
    </recommendedName>
</protein>
<comment type="caution">
    <text evidence="4">The sequence shown here is derived from an EMBL/GenBank/DDBJ whole genome shotgun (WGS) entry which is preliminary data.</text>
</comment>